<sequence length="82" mass="8872">MKRREAAIFEWISSQQESMMSLLATSVNTYSGSYDKVGVDAVGMLLSKFFADHGIKTTTLPLEGFGDTLLTAPVPSDGLNAR</sequence>
<accession>A0A7C9R9M5</accession>
<name>A0A7C9R9M5_9HYPH</name>
<evidence type="ECO:0000313" key="2">
    <source>
        <dbReference type="Proteomes" id="UP000481252"/>
    </source>
</evidence>
<evidence type="ECO:0000313" key="1">
    <source>
        <dbReference type="EMBL" id="NGN43640.1"/>
    </source>
</evidence>
<dbReference type="RefSeq" id="WP_165120051.1">
    <property type="nucleotide sequence ID" value="NZ_JAAKZG010000010.1"/>
</dbReference>
<keyword evidence="2" id="KW-1185">Reference proteome</keyword>
<reference evidence="1 2" key="1">
    <citation type="submission" date="2020-02" db="EMBL/GenBank/DDBJ databases">
        <title>Genome sequence of the type strain CGMCC 1.15528 of Mesorhizobium zhangyense.</title>
        <authorList>
            <person name="Gao J."/>
            <person name="Sun J."/>
        </authorList>
    </citation>
    <scope>NUCLEOTIDE SEQUENCE [LARGE SCALE GENOMIC DNA]</scope>
    <source>
        <strain evidence="1 2">CGMCC 1.15528</strain>
    </source>
</reference>
<protein>
    <submittedName>
        <fullName evidence="1">M20 family metallopeptidase</fullName>
    </submittedName>
</protein>
<proteinExistence type="predicted"/>
<dbReference type="AlphaFoldDB" id="A0A7C9R9M5"/>
<dbReference type="Gene3D" id="3.40.630.10">
    <property type="entry name" value="Zn peptidases"/>
    <property type="match status" value="1"/>
</dbReference>
<comment type="caution">
    <text evidence="1">The sequence shown here is derived from an EMBL/GenBank/DDBJ whole genome shotgun (WGS) entry which is preliminary data.</text>
</comment>
<gene>
    <name evidence="1" type="ORF">G6N74_21465</name>
</gene>
<organism evidence="1 2">
    <name type="scientific">Mesorhizobium zhangyense</name>
    <dbReference type="NCBI Taxonomy" id="1776730"/>
    <lineage>
        <taxon>Bacteria</taxon>
        <taxon>Pseudomonadati</taxon>
        <taxon>Pseudomonadota</taxon>
        <taxon>Alphaproteobacteria</taxon>
        <taxon>Hyphomicrobiales</taxon>
        <taxon>Phyllobacteriaceae</taxon>
        <taxon>Mesorhizobium</taxon>
    </lineage>
</organism>
<dbReference type="Proteomes" id="UP000481252">
    <property type="component" value="Unassembled WGS sequence"/>
</dbReference>
<dbReference type="EMBL" id="JAAKZG010000010">
    <property type="protein sequence ID" value="NGN43640.1"/>
    <property type="molecule type" value="Genomic_DNA"/>
</dbReference>